<feature type="region of interest" description="Disordered" evidence="2">
    <location>
        <begin position="377"/>
        <end position="422"/>
    </location>
</feature>
<feature type="domain" description="SLH" evidence="4">
    <location>
        <begin position="148"/>
        <end position="208"/>
    </location>
</feature>
<dbReference type="RefSeq" id="WP_165613602.1">
    <property type="nucleotide sequence ID" value="NZ_FOOX01000015.1"/>
</dbReference>
<evidence type="ECO:0000256" key="1">
    <source>
        <dbReference type="ARBA" id="ARBA00022737"/>
    </source>
</evidence>
<evidence type="ECO:0000313" key="5">
    <source>
        <dbReference type="EMBL" id="SFH07173.1"/>
    </source>
</evidence>
<evidence type="ECO:0000256" key="2">
    <source>
        <dbReference type="SAM" id="MobiDB-lite"/>
    </source>
</evidence>
<feature type="domain" description="SLH" evidence="4">
    <location>
        <begin position="83"/>
        <end position="146"/>
    </location>
</feature>
<dbReference type="Pfam" id="PF13620">
    <property type="entry name" value="CarboxypepD_reg"/>
    <property type="match status" value="2"/>
</dbReference>
<gene>
    <name evidence="5" type="ORF">SAMN05660649_03748</name>
</gene>
<keyword evidence="6" id="KW-1185">Reference proteome</keyword>
<keyword evidence="5" id="KW-0378">Hydrolase</keyword>
<organism evidence="5 6">
    <name type="scientific">Desulfotruncus arcticus DSM 17038</name>
    <dbReference type="NCBI Taxonomy" id="1121424"/>
    <lineage>
        <taxon>Bacteria</taxon>
        <taxon>Bacillati</taxon>
        <taxon>Bacillota</taxon>
        <taxon>Clostridia</taxon>
        <taxon>Eubacteriales</taxon>
        <taxon>Desulfallaceae</taxon>
        <taxon>Desulfotruncus</taxon>
    </lineage>
</organism>
<keyword evidence="3" id="KW-0732">Signal</keyword>
<feature type="chain" id="PRO_5011560866" evidence="3">
    <location>
        <begin position="26"/>
        <end position="528"/>
    </location>
</feature>
<keyword evidence="5" id="KW-0121">Carboxypeptidase</keyword>
<evidence type="ECO:0000259" key="4">
    <source>
        <dbReference type="PROSITE" id="PS51272"/>
    </source>
</evidence>
<protein>
    <submittedName>
        <fullName evidence="5">Carboxypeptidase regulatory-like domain-containing protein</fullName>
    </submittedName>
</protein>
<dbReference type="Gene3D" id="2.60.40.1120">
    <property type="entry name" value="Carboxypeptidase-like, regulatory domain"/>
    <property type="match status" value="2"/>
</dbReference>
<dbReference type="PANTHER" id="PTHR43308:SF5">
    <property type="entry name" value="S-LAYER PROTEIN _ PEPTIDOGLYCAN ENDO-BETA-N-ACETYLGLUCOSAMINIDASE"/>
    <property type="match status" value="1"/>
</dbReference>
<feature type="compositionally biased region" description="Acidic residues" evidence="2">
    <location>
        <begin position="395"/>
        <end position="411"/>
    </location>
</feature>
<dbReference type="EMBL" id="FOOX01000015">
    <property type="protein sequence ID" value="SFH07173.1"/>
    <property type="molecule type" value="Genomic_DNA"/>
</dbReference>
<sequence>MTKKTIGVILLTMLLLLTLSGYALAAGFTDLQDHWAAGQINKWVDQGLAGGYDDGTFKPDRQVSRAEFVALVNRAFKIEQSNSGVNLSDVKTGNWYYDDVAAATAAGYIGGYADGTFRPNQIITRQEVAGVLVRLLKLTPETEGIDNFADAGQIAQWARGNIGAVVRESLMKGMPDNSFAPQKGISRAEAIVSLDRALGYLPDAAAPGEPQSTKATSIDGKVTYNSAAVPNAVVKIYQADGYEVLASTQTDSSGHFKFNLEPGKYDLTATTDKEVAYKSDVQVTGDSMTGVDLSMQEAAVVTGILKDKNGKPVKNATLIFTTNPTFTVSTDGSGKYTAVLLKDRKYQVRCTIDGKVTQIEEDLQVGNAGQQEIALSTKDATGSSASGGGGGSSDESSEENGDESDTDDDSSPTEKAPVVNSVTFTVDGSPVTVTGSNNRFNVNLTGYSNNSKFTGITVNASNDASKAKVSLLGVSKEITFNQGVGSFSYPMTLSELKMALEIYGSNTIPITVTGKTGLTSNVTVNITI</sequence>
<dbReference type="SUPFAM" id="SSF49464">
    <property type="entry name" value="Carboxypeptidase regulatory domain-like"/>
    <property type="match status" value="2"/>
</dbReference>
<feature type="signal peptide" evidence="3">
    <location>
        <begin position="1"/>
        <end position="25"/>
    </location>
</feature>
<dbReference type="PANTHER" id="PTHR43308">
    <property type="entry name" value="OUTER MEMBRANE PROTEIN ALPHA-RELATED"/>
    <property type="match status" value="1"/>
</dbReference>
<evidence type="ECO:0000256" key="3">
    <source>
        <dbReference type="SAM" id="SignalP"/>
    </source>
</evidence>
<name>A0A1I2X0Y1_9FIRM</name>
<keyword evidence="5" id="KW-0645">Protease</keyword>
<reference evidence="6" key="1">
    <citation type="submission" date="2016-10" db="EMBL/GenBank/DDBJ databases">
        <authorList>
            <person name="Varghese N."/>
            <person name="Submissions S."/>
        </authorList>
    </citation>
    <scope>NUCLEOTIDE SEQUENCE [LARGE SCALE GENOMIC DNA]</scope>
    <source>
        <strain evidence="6">DSM 17038</strain>
    </source>
</reference>
<dbReference type="STRING" id="341036.SAMN05660649_03748"/>
<dbReference type="InterPro" id="IPR001119">
    <property type="entry name" value="SLH_dom"/>
</dbReference>
<dbReference type="Proteomes" id="UP000199337">
    <property type="component" value="Unassembled WGS sequence"/>
</dbReference>
<feature type="domain" description="SLH" evidence="4">
    <location>
        <begin position="23"/>
        <end position="82"/>
    </location>
</feature>
<proteinExistence type="predicted"/>
<dbReference type="AlphaFoldDB" id="A0A1I2X0Y1"/>
<dbReference type="Pfam" id="PF00395">
    <property type="entry name" value="SLH"/>
    <property type="match status" value="3"/>
</dbReference>
<evidence type="ECO:0000313" key="6">
    <source>
        <dbReference type="Proteomes" id="UP000199337"/>
    </source>
</evidence>
<keyword evidence="1" id="KW-0677">Repeat</keyword>
<accession>A0A1I2X0Y1</accession>
<dbReference type="GO" id="GO:0004180">
    <property type="term" value="F:carboxypeptidase activity"/>
    <property type="evidence" value="ECO:0007669"/>
    <property type="project" value="UniProtKB-KW"/>
</dbReference>
<dbReference type="InterPro" id="IPR008969">
    <property type="entry name" value="CarboxyPept-like_regulatory"/>
</dbReference>
<dbReference type="InterPro" id="IPR051465">
    <property type="entry name" value="Cell_Envelope_Struct_Comp"/>
</dbReference>
<dbReference type="PROSITE" id="PS51272">
    <property type="entry name" value="SLH"/>
    <property type="match status" value="3"/>
</dbReference>